<proteinExistence type="inferred from homology"/>
<feature type="binding site" evidence="5">
    <location>
        <position position="352"/>
    </location>
    <ligand>
        <name>ATP</name>
        <dbReference type="ChEBI" id="CHEBI:30616"/>
    </ligand>
</feature>
<dbReference type="Gene3D" id="1.10.8.60">
    <property type="match status" value="1"/>
</dbReference>
<dbReference type="InterPro" id="IPR003959">
    <property type="entry name" value="ATPase_AAA_core"/>
</dbReference>
<dbReference type="SMART" id="SM01086">
    <property type="entry name" value="ClpB_D2-small"/>
    <property type="match status" value="1"/>
</dbReference>
<evidence type="ECO:0000259" key="6">
    <source>
        <dbReference type="SMART" id="SM00382"/>
    </source>
</evidence>
<dbReference type="PANTHER" id="PTHR48102">
    <property type="entry name" value="ATP-DEPENDENT CLP PROTEASE ATP-BINDING SUBUNIT CLPX-LIKE, MITOCHONDRIAL-RELATED"/>
    <property type="match status" value="1"/>
</dbReference>
<dbReference type="GO" id="GO:0005524">
    <property type="term" value="F:ATP binding"/>
    <property type="evidence" value="ECO:0007669"/>
    <property type="project" value="UniProtKB-UniRule"/>
</dbReference>
<evidence type="ECO:0000256" key="4">
    <source>
        <dbReference type="ARBA" id="ARBA00023186"/>
    </source>
</evidence>
<keyword evidence="8" id="KW-0378">Hydrolase</keyword>
<evidence type="ECO:0000313" key="9">
    <source>
        <dbReference type="Proteomes" id="UP000571018"/>
    </source>
</evidence>
<dbReference type="NCBIfam" id="TIGR00390">
    <property type="entry name" value="hslU"/>
    <property type="match status" value="1"/>
</dbReference>
<reference evidence="8 9" key="1">
    <citation type="submission" date="2020-06" db="EMBL/GenBank/DDBJ databases">
        <title>Reclassification of Facklamia ignava, Facklamia soureckii and Facklami tabacinasalis as Falseniella iganva gen. nov., comb. nov., Hutsoniella ignava gen. nov., comb. nov., and Ruoffia tabacinasalis gen. nov., comb. nov and description of Ruoffia haltotolerans sp. nov., isolated from hypersaline Inland Sea of Qatar.</title>
        <authorList>
            <person name="Fotedar R."/>
            <person name="Sankaranarayanan K."/>
            <person name="Lawson P."/>
            <person name="Caldwell M."/>
            <person name="Zeyara A."/>
            <person name="Al Malki A."/>
            <person name="Ali M."/>
        </authorList>
    </citation>
    <scope>NUCLEOTIDE SEQUENCE [LARGE SCALE GENOMIC DNA]</scope>
    <source>
        <strain evidence="8 9">INB8</strain>
    </source>
</reference>
<dbReference type="NCBIfam" id="NF003544">
    <property type="entry name" value="PRK05201.1"/>
    <property type="match status" value="1"/>
</dbReference>
<comment type="function">
    <text evidence="5">ATPase subunit of a proteasome-like degradation complex; this subunit has chaperone activity. The binding of ATP and its subsequent hydrolysis by HslU are essential for unfolding of protein substrates subsequently hydrolyzed by HslV. HslU recognizes the N-terminal part of its protein substrates and unfolds these before they are guided to HslV for hydrolysis.</text>
</comment>
<dbReference type="EMBL" id="JACAOA010000005">
    <property type="protein sequence ID" value="MBA5728743.1"/>
    <property type="molecule type" value="Genomic_DNA"/>
</dbReference>
<comment type="subunit">
    <text evidence="5">A double ring-shaped homohexamer of HslV is capped on each side by a ring-shaped HslU homohexamer. The assembly of the HslU/HslV complex is dependent on binding of ATP.</text>
</comment>
<dbReference type="Pfam" id="PF07724">
    <property type="entry name" value="AAA_2"/>
    <property type="match status" value="1"/>
</dbReference>
<accession>A0A839A4U9</accession>
<organism evidence="8 9">
    <name type="scientific">Ruoffia halotolerans</name>
    <dbReference type="NCBI Taxonomy" id="2748684"/>
    <lineage>
        <taxon>Bacteria</taxon>
        <taxon>Bacillati</taxon>
        <taxon>Bacillota</taxon>
        <taxon>Bacilli</taxon>
        <taxon>Lactobacillales</taxon>
        <taxon>Aerococcaceae</taxon>
        <taxon>Ruoffia</taxon>
    </lineage>
</organism>
<dbReference type="GO" id="GO:0036402">
    <property type="term" value="F:proteasome-activating activity"/>
    <property type="evidence" value="ECO:0007669"/>
    <property type="project" value="UniProtKB-UniRule"/>
</dbReference>
<feature type="domain" description="AAA+ ATPase" evidence="6">
    <location>
        <begin position="50"/>
        <end position="363"/>
    </location>
</feature>
<dbReference type="FunFam" id="3.40.50.300:FF:000220">
    <property type="entry name" value="ATP-dependent protease ATPase subunit HslU"/>
    <property type="match status" value="1"/>
</dbReference>
<evidence type="ECO:0000256" key="2">
    <source>
        <dbReference type="ARBA" id="ARBA00022741"/>
    </source>
</evidence>
<name>A0A839A4U9_9LACT</name>
<feature type="binding site" evidence="5">
    <location>
        <begin position="61"/>
        <end position="66"/>
    </location>
    <ligand>
        <name>ATP</name>
        <dbReference type="ChEBI" id="CHEBI:30616"/>
    </ligand>
</feature>
<feature type="binding site" evidence="5">
    <location>
        <position position="288"/>
    </location>
    <ligand>
        <name>ATP</name>
        <dbReference type="ChEBI" id="CHEBI:30616"/>
    </ligand>
</feature>
<comment type="subcellular location">
    <subcellularLocation>
        <location evidence="5">Cytoplasm</location>
    </subcellularLocation>
</comment>
<dbReference type="HAMAP" id="MF_00249">
    <property type="entry name" value="HslU"/>
    <property type="match status" value="1"/>
</dbReference>
<dbReference type="InterPro" id="IPR050052">
    <property type="entry name" value="ATP-dep_Clp_protease_ClpX"/>
</dbReference>
<keyword evidence="8" id="KW-0645">Protease</keyword>
<dbReference type="PANTHER" id="PTHR48102:SF3">
    <property type="entry name" value="ATP-DEPENDENT PROTEASE ATPASE SUBUNIT HSLU"/>
    <property type="match status" value="1"/>
</dbReference>
<dbReference type="SUPFAM" id="SSF52540">
    <property type="entry name" value="P-loop containing nucleoside triphosphate hydrolases"/>
    <property type="match status" value="1"/>
</dbReference>
<evidence type="ECO:0000259" key="7">
    <source>
        <dbReference type="SMART" id="SM01086"/>
    </source>
</evidence>
<protein>
    <recommendedName>
        <fullName evidence="5">ATP-dependent protease ATPase subunit HslU</fullName>
    </recommendedName>
    <alternativeName>
        <fullName evidence="5">Unfoldase HslU</fullName>
    </alternativeName>
</protein>
<dbReference type="GO" id="GO:0009376">
    <property type="term" value="C:HslUV protease complex"/>
    <property type="evidence" value="ECO:0007669"/>
    <property type="project" value="UniProtKB-UniRule"/>
</dbReference>
<keyword evidence="4 5" id="KW-0143">Chaperone</keyword>
<dbReference type="GO" id="GO:0043335">
    <property type="term" value="P:protein unfolding"/>
    <property type="evidence" value="ECO:0007669"/>
    <property type="project" value="UniProtKB-UniRule"/>
</dbReference>
<gene>
    <name evidence="5 8" type="primary">hslU</name>
    <name evidence="8" type="ORF">HW423_02970</name>
</gene>
<evidence type="ECO:0000256" key="5">
    <source>
        <dbReference type="HAMAP-Rule" id="MF_00249"/>
    </source>
</evidence>
<dbReference type="InterPro" id="IPR019489">
    <property type="entry name" value="Clp_ATPase_C"/>
</dbReference>
<dbReference type="Pfam" id="PF10431">
    <property type="entry name" value="ClpB_D2-small"/>
    <property type="match status" value="1"/>
</dbReference>
<dbReference type="AlphaFoldDB" id="A0A839A4U9"/>
<feature type="binding site" evidence="5">
    <location>
        <position position="424"/>
    </location>
    <ligand>
        <name>ATP</name>
        <dbReference type="ChEBI" id="CHEBI:30616"/>
    </ligand>
</feature>
<dbReference type="InterPro" id="IPR004491">
    <property type="entry name" value="HslU"/>
</dbReference>
<comment type="caution">
    <text evidence="8">The sequence shown here is derived from an EMBL/GenBank/DDBJ whole genome shotgun (WGS) entry which is preliminary data.</text>
</comment>
<evidence type="ECO:0000313" key="8">
    <source>
        <dbReference type="EMBL" id="MBA5728743.1"/>
    </source>
</evidence>
<keyword evidence="3 5" id="KW-0067">ATP-binding</keyword>
<dbReference type="Gene3D" id="3.40.50.300">
    <property type="entry name" value="P-loop containing nucleotide triphosphate hydrolases"/>
    <property type="match status" value="2"/>
</dbReference>
<comment type="similarity">
    <text evidence="1 5">Belongs to the ClpX chaperone family. HslU subfamily.</text>
</comment>
<dbReference type="GO" id="GO:0008233">
    <property type="term" value="F:peptidase activity"/>
    <property type="evidence" value="ECO:0007669"/>
    <property type="project" value="UniProtKB-KW"/>
</dbReference>
<dbReference type="SMART" id="SM00382">
    <property type="entry name" value="AAA"/>
    <property type="match status" value="1"/>
</dbReference>
<dbReference type="Pfam" id="PF00004">
    <property type="entry name" value="AAA"/>
    <property type="match status" value="1"/>
</dbReference>
<feature type="domain" description="Clp ATPase C-terminal" evidence="7">
    <location>
        <begin position="366"/>
        <end position="460"/>
    </location>
</feature>
<dbReference type="InterPro" id="IPR003593">
    <property type="entry name" value="AAA+_ATPase"/>
</dbReference>
<sequence>MMDNLTPRKIVEALDQYIVGQSDAKRSVAIALRNRIRRLKLDDELQREVKPKNLLMIGPTGVGKTEIARRLADIAQAPFIKVEATKFTEVGYVGRDVESMVRDLVENSIRLLKKQKQEEVKETAEAKAIERIAKALKPGEKPAKAESTSQQNQANPFGNFAEMFKQINPAANDVEEEEEEIVTEEVAATRRAIRQQIRDGKLDNHEVTIKMEEKKLQLNSMNPAMEQMMDMQESLNALKPKKKIERTITVAEAIKLLTEEEADKLINQDDINQKALELAQSNGIIFIDEIDKIASKNQNSGEVSRQGVQRDILPIVEGSQVQTKYGIIQTDHILFIGSGAFHESKPSDLIPELQGRFPIRVNLDDLTRSDFVSILTEPKNALIKQYEALLATEGVEIHFTEAAIEKLADYAVRLNDTTDNIGARRLHTILETVLEELLFESAEMQMGEIEITEQYVEQRLEKIVENRDLSHYIL</sequence>
<dbReference type="InterPro" id="IPR027417">
    <property type="entry name" value="P-loop_NTPase"/>
</dbReference>
<keyword evidence="2 5" id="KW-0547">Nucleotide-binding</keyword>
<evidence type="ECO:0000256" key="3">
    <source>
        <dbReference type="ARBA" id="ARBA00022840"/>
    </source>
</evidence>
<keyword evidence="5" id="KW-0963">Cytoplasm</keyword>
<keyword evidence="9" id="KW-1185">Reference proteome</keyword>
<evidence type="ECO:0000256" key="1">
    <source>
        <dbReference type="ARBA" id="ARBA00009771"/>
    </source>
</evidence>
<dbReference type="GO" id="GO:0016887">
    <property type="term" value="F:ATP hydrolysis activity"/>
    <property type="evidence" value="ECO:0007669"/>
    <property type="project" value="InterPro"/>
</dbReference>
<dbReference type="Proteomes" id="UP000571018">
    <property type="component" value="Unassembled WGS sequence"/>
</dbReference>
<feature type="binding site" evidence="5">
    <location>
        <position position="19"/>
    </location>
    <ligand>
        <name>ATP</name>
        <dbReference type="ChEBI" id="CHEBI:30616"/>
    </ligand>
</feature>